<gene>
    <name evidence="11" type="ORF">I5907_11720</name>
</gene>
<dbReference type="Pfam" id="PF21082">
    <property type="entry name" value="MS_channel_3rd"/>
    <property type="match status" value="1"/>
</dbReference>
<evidence type="ECO:0000259" key="10">
    <source>
        <dbReference type="Pfam" id="PF21082"/>
    </source>
</evidence>
<keyword evidence="12" id="KW-1185">Reference proteome</keyword>
<feature type="transmembrane region" description="Helical" evidence="7">
    <location>
        <begin position="330"/>
        <end position="350"/>
    </location>
</feature>
<proteinExistence type="inferred from homology"/>
<dbReference type="InterPro" id="IPR052702">
    <property type="entry name" value="MscS-like_channel"/>
</dbReference>
<dbReference type="InterPro" id="IPR049278">
    <property type="entry name" value="MS_channel_C"/>
</dbReference>
<feature type="transmembrane region" description="Helical" evidence="7">
    <location>
        <begin position="292"/>
        <end position="309"/>
    </location>
</feature>
<dbReference type="RefSeq" id="WP_196990899.1">
    <property type="nucleotide sequence ID" value="NZ_JADWYR010000001.1"/>
</dbReference>
<keyword evidence="4 7" id="KW-0812">Transmembrane</keyword>
<comment type="subcellular location">
    <subcellularLocation>
        <location evidence="1">Cell membrane</location>
        <topology evidence="1">Multi-pass membrane protein</topology>
    </subcellularLocation>
</comment>
<dbReference type="InterPro" id="IPR011066">
    <property type="entry name" value="MscS_channel_C_sf"/>
</dbReference>
<keyword evidence="6 7" id="KW-0472">Membrane</keyword>
<dbReference type="GO" id="GO:0008381">
    <property type="term" value="F:mechanosensitive monoatomic ion channel activity"/>
    <property type="evidence" value="ECO:0007669"/>
    <property type="project" value="UniProtKB-ARBA"/>
</dbReference>
<sequence length="840" mass="93986">MAAPGMLRFSVIKSTIALCSVLLFTLFFTTAVYAQSSDSTAVKKDTAHQSFVDLVTSMSRDEAIKSAAKFDEDKITARQQELLDGIIHTTHAAKEYLKTGLDTAGLEEQMKAIEKWHSVVGDGIFVNKGTIQTYRNLETSGKILRELLNRTTTKKNALDLYAKTLFKYKYTIDSLNSDSLLYIFPSDSAELVKYLKKFLPIAKALQPADSAFNKALENVGVLQTHVNTLVNKLNADIELLEGYSRKISDEIFGREFADLNGPIAFSRPFGEILHFSETKGSLALFFYIRNNIGKLILVVLLIIAATFFYKNLRNQLQLQGSLKPDFAGHLVLKYPALSAIMLVLNIFQFIFPDPPFIFNAIFWITSSVCLTIIFRGFITKYWMNIWLTFLVLFFLACLDNLVLQASRTERWIMFGLSLSGVIFGLVVLIRGHRNELREKWILYFIACVVLLEFASLMMNFSGRYNFSKTLLTSGYLNVIIGILFLWTVRLLNEVLAVASGVYKKPDKKLFYINFEKVGGRIPPLFYVLLVIGWIILFGRSFYSFRKLSEPLGNFLLAERTIGEYTFSLKSLLIFISVLVFSAFVSRVVSFFASDSHEPSVSSTGKKKVGLGSWLLLIRITIVSMGVYIAFAAAGIPMDKLAIIVGALGVGVGFGLQTIVNNLVSGLILAFEKPVNVGDLVEISGQMGVMKSMGFRSSVISRSEGADVIIPNGDLLNAHLVNWTISGGRKRVDITVGVAYHTNLEKAMSLLKDILQNEERIMHYPPPSVHVKDFNSSSIDLQLSFWVQHLAEWVAIKSKVIEAVTAAFAENGIEIPYNKQEIYIRKDDNAENEHTDQNTPS</sequence>
<feature type="transmembrane region" description="Helical" evidence="7">
    <location>
        <begin position="441"/>
        <end position="458"/>
    </location>
</feature>
<feature type="transmembrane region" description="Helical" evidence="7">
    <location>
        <begin position="478"/>
        <end position="502"/>
    </location>
</feature>
<feature type="transmembrane region" description="Helical" evidence="7">
    <location>
        <begin position="613"/>
        <end position="635"/>
    </location>
</feature>
<reference evidence="11" key="1">
    <citation type="submission" date="2020-11" db="EMBL/GenBank/DDBJ databases">
        <title>Bacterial whole genome sequence for Panacibacter sp. DH6.</title>
        <authorList>
            <person name="Le V."/>
            <person name="Ko S."/>
            <person name="Ahn C.-Y."/>
            <person name="Oh H.-M."/>
        </authorList>
    </citation>
    <scope>NUCLEOTIDE SEQUENCE</scope>
    <source>
        <strain evidence="11">DH6</strain>
    </source>
</reference>
<evidence type="ECO:0000256" key="1">
    <source>
        <dbReference type="ARBA" id="ARBA00004651"/>
    </source>
</evidence>
<keyword evidence="3" id="KW-1003">Cell membrane</keyword>
<feature type="transmembrane region" description="Helical" evidence="7">
    <location>
        <begin position="641"/>
        <end position="663"/>
    </location>
</feature>
<evidence type="ECO:0000256" key="6">
    <source>
        <dbReference type="ARBA" id="ARBA00023136"/>
    </source>
</evidence>
<dbReference type="InterPro" id="IPR010920">
    <property type="entry name" value="LSM_dom_sf"/>
</dbReference>
<evidence type="ECO:0000256" key="7">
    <source>
        <dbReference type="SAM" id="Phobius"/>
    </source>
</evidence>
<dbReference type="InterPro" id="IPR006685">
    <property type="entry name" value="MscS_channel_2nd"/>
</dbReference>
<feature type="transmembrane region" description="Helical" evidence="7">
    <location>
        <begin position="523"/>
        <end position="542"/>
    </location>
</feature>
<feature type="chain" id="PRO_5036944593" evidence="8">
    <location>
        <begin position="35"/>
        <end position="840"/>
    </location>
</feature>
<dbReference type="Pfam" id="PF00924">
    <property type="entry name" value="MS_channel_2nd"/>
    <property type="match status" value="1"/>
</dbReference>
<dbReference type="PANTHER" id="PTHR30347:SF1">
    <property type="entry name" value="MECHANOSENSITIVE CHANNEL MSCK"/>
    <property type="match status" value="1"/>
</dbReference>
<dbReference type="InterPro" id="IPR023408">
    <property type="entry name" value="MscS_beta-dom_sf"/>
</dbReference>
<dbReference type="SUPFAM" id="SSF82861">
    <property type="entry name" value="Mechanosensitive channel protein MscS (YggB), transmembrane region"/>
    <property type="match status" value="1"/>
</dbReference>
<comment type="caution">
    <text evidence="11">The sequence shown here is derived from an EMBL/GenBank/DDBJ whole genome shotgun (WGS) entry which is preliminary data.</text>
</comment>
<dbReference type="Proteomes" id="UP000628448">
    <property type="component" value="Unassembled WGS sequence"/>
</dbReference>
<name>A0A931E854_9BACT</name>
<dbReference type="Gene3D" id="1.10.287.1260">
    <property type="match status" value="1"/>
</dbReference>
<keyword evidence="8" id="KW-0732">Signal</keyword>
<dbReference type="SUPFAM" id="SSF82689">
    <property type="entry name" value="Mechanosensitive channel protein MscS (YggB), C-terminal domain"/>
    <property type="match status" value="1"/>
</dbReference>
<dbReference type="InterPro" id="IPR011014">
    <property type="entry name" value="MscS_channel_TM-2"/>
</dbReference>
<protein>
    <submittedName>
        <fullName evidence="11">Mechanosensitive ion channel</fullName>
    </submittedName>
</protein>
<evidence type="ECO:0000256" key="2">
    <source>
        <dbReference type="ARBA" id="ARBA00008017"/>
    </source>
</evidence>
<feature type="domain" description="Mechanosensitive ion channel MscS" evidence="9">
    <location>
        <begin position="657"/>
        <end position="723"/>
    </location>
</feature>
<feature type="domain" description="Mechanosensitive ion channel MscS C-terminal" evidence="10">
    <location>
        <begin position="731"/>
        <end position="814"/>
    </location>
</feature>
<evidence type="ECO:0000259" key="9">
    <source>
        <dbReference type="Pfam" id="PF00924"/>
    </source>
</evidence>
<evidence type="ECO:0000313" key="11">
    <source>
        <dbReference type="EMBL" id="MBG9376909.1"/>
    </source>
</evidence>
<feature type="transmembrane region" description="Helical" evidence="7">
    <location>
        <begin position="411"/>
        <end position="429"/>
    </location>
</feature>
<dbReference type="PANTHER" id="PTHR30347">
    <property type="entry name" value="POTASSIUM CHANNEL RELATED"/>
    <property type="match status" value="1"/>
</dbReference>
<keyword evidence="5 7" id="KW-1133">Transmembrane helix</keyword>
<evidence type="ECO:0000256" key="3">
    <source>
        <dbReference type="ARBA" id="ARBA00022475"/>
    </source>
</evidence>
<dbReference type="Gene3D" id="2.30.30.60">
    <property type="match status" value="1"/>
</dbReference>
<feature type="transmembrane region" description="Helical" evidence="7">
    <location>
        <begin position="385"/>
        <end position="405"/>
    </location>
</feature>
<evidence type="ECO:0000256" key="4">
    <source>
        <dbReference type="ARBA" id="ARBA00022692"/>
    </source>
</evidence>
<dbReference type="GO" id="GO:0005886">
    <property type="term" value="C:plasma membrane"/>
    <property type="evidence" value="ECO:0007669"/>
    <property type="project" value="UniProtKB-SubCell"/>
</dbReference>
<evidence type="ECO:0000256" key="8">
    <source>
        <dbReference type="SAM" id="SignalP"/>
    </source>
</evidence>
<dbReference type="EMBL" id="JADWYR010000001">
    <property type="protein sequence ID" value="MBG9376909.1"/>
    <property type="molecule type" value="Genomic_DNA"/>
</dbReference>
<dbReference type="AlphaFoldDB" id="A0A931E854"/>
<feature type="transmembrane region" description="Helical" evidence="7">
    <location>
        <begin position="571"/>
        <end position="592"/>
    </location>
</feature>
<feature type="transmembrane region" description="Helical" evidence="7">
    <location>
        <begin position="356"/>
        <end position="378"/>
    </location>
</feature>
<dbReference type="Gene3D" id="3.30.70.100">
    <property type="match status" value="1"/>
</dbReference>
<evidence type="ECO:0000313" key="12">
    <source>
        <dbReference type="Proteomes" id="UP000628448"/>
    </source>
</evidence>
<dbReference type="SUPFAM" id="SSF50182">
    <property type="entry name" value="Sm-like ribonucleoproteins"/>
    <property type="match status" value="1"/>
</dbReference>
<evidence type="ECO:0000256" key="5">
    <source>
        <dbReference type="ARBA" id="ARBA00022989"/>
    </source>
</evidence>
<accession>A0A931E854</accession>
<organism evidence="11 12">
    <name type="scientific">Panacibacter microcysteis</name>
    <dbReference type="NCBI Taxonomy" id="2793269"/>
    <lineage>
        <taxon>Bacteria</taxon>
        <taxon>Pseudomonadati</taxon>
        <taxon>Bacteroidota</taxon>
        <taxon>Chitinophagia</taxon>
        <taxon>Chitinophagales</taxon>
        <taxon>Chitinophagaceae</taxon>
        <taxon>Panacibacter</taxon>
    </lineage>
</organism>
<feature type="signal peptide" evidence="8">
    <location>
        <begin position="1"/>
        <end position="34"/>
    </location>
</feature>
<comment type="similarity">
    <text evidence="2">Belongs to the MscS (TC 1.A.23) family.</text>
</comment>